<dbReference type="AlphaFoldDB" id="A0A8J7FUQ1"/>
<keyword evidence="3" id="KW-1185">Reference proteome</keyword>
<dbReference type="EMBL" id="JADEYS010000009">
    <property type="protein sequence ID" value="MBE9397680.1"/>
    <property type="molecule type" value="Genomic_DNA"/>
</dbReference>
<dbReference type="InterPro" id="IPR052340">
    <property type="entry name" value="RNase_Y/CdgJ"/>
</dbReference>
<dbReference type="Gene3D" id="3.20.20.450">
    <property type="entry name" value="EAL domain"/>
    <property type="match status" value="1"/>
</dbReference>
<dbReference type="InterPro" id="IPR013976">
    <property type="entry name" value="HDOD"/>
</dbReference>
<dbReference type="PANTHER" id="PTHR33525">
    <property type="match status" value="1"/>
</dbReference>
<dbReference type="Gene3D" id="1.10.3210.10">
    <property type="entry name" value="Hypothetical protein af1432"/>
    <property type="match status" value="1"/>
</dbReference>
<evidence type="ECO:0000259" key="1">
    <source>
        <dbReference type="PROSITE" id="PS51833"/>
    </source>
</evidence>
<evidence type="ECO:0000313" key="3">
    <source>
        <dbReference type="Proteomes" id="UP000640333"/>
    </source>
</evidence>
<dbReference type="InterPro" id="IPR035919">
    <property type="entry name" value="EAL_sf"/>
</dbReference>
<feature type="domain" description="HDOD" evidence="1">
    <location>
        <begin position="204"/>
        <end position="389"/>
    </location>
</feature>
<dbReference type="Pfam" id="PF00563">
    <property type="entry name" value="EAL"/>
    <property type="match status" value="1"/>
</dbReference>
<dbReference type="PIRSF" id="PIRSF003180">
    <property type="entry name" value="DiGMPpdiest_YuxH"/>
    <property type="match status" value="1"/>
</dbReference>
<comment type="caution">
    <text evidence="2">The sequence shown here is derived from an EMBL/GenBank/DDBJ whole genome shotgun (WGS) entry which is preliminary data.</text>
</comment>
<accession>A0A8J7FUQ1</accession>
<sequence length="406" mass="45358">MDSSARGQVLMARQPIFDSGQKVIAYELLYRNDQDTEHAVFRDASATIEVLLNAYTCISDAGSVKRVPAFINISEEMLLSGDFPDLPRKQVVIEIPETVRPSPKAIKAILTLARDGYRLVLDNFTYSEAYDPLLKVVQMVKVDVSQLNNEELSNCLSRLRFFKVTPVAVKIESSEKLVACSQLGFKLFQGHFLSRPKLVKGKKLEANAATLMQLVQAVNSPEATPEDLESLIIQDPVLTFKMLRIVNSAAYSLVRRVESITDAVVLLGMEQIRRWVTLISMTSQDDKPEELCRMLLIRGAMCEALANATNERNTGSYFMAGMMSGLHALLDIDQATLLEQVPLAADIQDALRDYAGPIGETLKAVIAYETGNWNELPLDMDIDLYESAYRHSLQWTQESMQAMHDS</sequence>
<dbReference type="PANTHER" id="PTHR33525:SF4">
    <property type="entry name" value="CYCLIC DI-GMP PHOSPHODIESTERASE CDGJ"/>
    <property type="match status" value="1"/>
</dbReference>
<dbReference type="RefSeq" id="WP_193953234.1">
    <property type="nucleotide sequence ID" value="NZ_JADEYS010000009.1"/>
</dbReference>
<dbReference type="Pfam" id="PF08668">
    <property type="entry name" value="HDOD"/>
    <property type="match status" value="1"/>
</dbReference>
<proteinExistence type="predicted"/>
<evidence type="ECO:0000313" key="2">
    <source>
        <dbReference type="EMBL" id="MBE9397680.1"/>
    </source>
</evidence>
<dbReference type="SMART" id="SM00052">
    <property type="entry name" value="EAL"/>
    <property type="match status" value="1"/>
</dbReference>
<dbReference type="InterPro" id="IPR001633">
    <property type="entry name" value="EAL_dom"/>
</dbReference>
<dbReference type="SUPFAM" id="SSF109604">
    <property type="entry name" value="HD-domain/PDEase-like"/>
    <property type="match status" value="1"/>
</dbReference>
<dbReference type="SUPFAM" id="SSF141868">
    <property type="entry name" value="EAL domain-like"/>
    <property type="match status" value="1"/>
</dbReference>
<name>A0A8J7FUQ1_9GAMM</name>
<organism evidence="2 3">
    <name type="scientific">Pontibacterium sinense</name>
    <dbReference type="NCBI Taxonomy" id="2781979"/>
    <lineage>
        <taxon>Bacteria</taxon>
        <taxon>Pseudomonadati</taxon>
        <taxon>Pseudomonadota</taxon>
        <taxon>Gammaproteobacteria</taxon>
        <taxon>Oceanospirillales</taxon>
        <taxon>Oceanospirillaceae</taxon>
        <taxon>Pontibacterium</taxon>
    </lineage>
</organism>
<protein>
    <submittedName>
        <fullName evidence="2">HDOD domain-containing protein</fullName>
    </submittedName>
</protein>
<dbReference type="Proteomes" id="UP000640333">
    <property type="component" value="Unassembled WGS sequence"/>
</dbReference>
<reference evidence="2" key="1">
    <citation type="submission" date="2020-10" db="EMBL/GenBank/DDBJ databases">
        <title>Bacterium isolated from coastal waters sediment.</title>
        <authorList>
            <person name="Chen R.-J."/>
            <person name="Lu D.-C."/>
            <person name="Zhu K.-L."/>
            <person name="Du Z.-J."/>
        </authorList>
    </citation>
    <scope>NUCLEOTIDE SEQUENCE</scope>
    <source>
        <strain evidence="2">N1Y112</strain>
    </source>
</reference>
<gene>
    <name evidence="2" type="ORF">IOQ59_10445</name>
</gene>
<dbReference type="InterPro" id="IPR014408">
    <property type="entry name" value="dGMP_Pdiesterase_EAL/HD-GYP"/>
</dbReference>
<dbReference type="PROSITE" id="PS51833">
    <property type="entry name" value="HDOD"/>
    <property type="match status" value="1"/>
</dbReference>